<keyword evidence="7" id="KW-0032">Aminotransferase</keyword>
<dbReference type="Gene3D" id="3.40.640.10">
    <property type="entry name" value="Type I PLP-dependent aspartate aminotransferase-like (Major domain)"/>
    <property type="match status" value="1"/>
</dbReference>
<dbReference type="Pfam" id="PF00155">
    <property type="entry name" value="Aminotran_1_2"/>
    <property type="match status" value="1"/>
</dbReference>
<dbReference type="InterPro" id="IPR051446">
    <property type="entry name" value="HTH_trans_reg/aminotransferase"/>
</dbReference>
<organism evidence="7 8">
    <name type="scientific">Copranaerobaculum intestinale</name>
    <dbReference type="NCBI Taxonomy" id="2692629"/>
    <lineage>
        <taxon>Bacteria</taxon>
        <taxon>Bacillati</taxon>
        <taxon>Bacillota</taxon>
        <taxon>Erysipelotrichia</taxon>
        <taxon>Erysipelotrichales</taxon>
        <taxon>Erysipelotrichaceae</taxon>
        <taxon>Copranaerobaculum</taxon>
    </lineage>
</organism>
<dbReference type="PANTHER" id="PTHR46577">
    <property type="entry name" value="HTH-TYPE TRANSCRIPTIONAL REGULATORY PROTEIN GABR"/>
    <property type="match status" value="1"/>
</dbReference>
<comment type="caution">
    <text evidence="7">The sequence shown here is derived from an EMBL/GenBank/DDBJ whole genome shotgun (WGS) entry which is preliminary data.</text>
</comment>
<proteinExistence type="inferred from homology"/>
<evidence type="ECO:0000313" key="7">
    <source>
        <dbReference type="EMBL" id="MXQ74155.1"/>
    </source>
</evidence>
<dbReference type="PROSITE" id="PS50949">
    <property type="entry name" value="HTH_GNTR"/>
    <property type="match status" value="1"/>
</dbReference>
<evidence type="ECO:0000256" key="1">
    <source>
        <dbReference type="ARBA" id="ARBA00005384"/>
    </source>
</evidence>
<evidence type="ECO:0000259" key="6">
    <source>
        <dbReference type="PROSITE" id="PS50949"/>
    </source>
</evidence>
<dbReference type="AlphaFoldDB" id="A0A6N8U9J8"/>
<dbReference type="Gene3D" id="1.10.10.10">
    <property type="entry name" value="Winged helix-like DNA-binding domain superfamily/Winged helix DNA-binding domain"/>
    <property type="match status" value="1"/>
</dbReference>
<dbReference type="GO" id="GO:0003700">
    <property type="term" value="F:DNA-binding transcription factor activity"/>
    <property type="evidence" value="ECO:0007669"/>
    <property type="project" value="InterPro"/>
</dbReference>
<dbReference type="Proteomes" id="UP000434036">
    <property type="component" value="Unassembled WGS sequence"/>
</dbReference>
<protein>
    <submittedName>
        <fullName evidence="7">Aminotransferase class I/II-fold pyridoxal phosphate-dependent enzyme</fullName>
    </submittedName>
</protein>
<dbReference type="SMART" id="SM00345">
    <property type="entry name" value="HTH_GNTR"/>
    <property type="match status" value="1"/>
</dbReference>
<reference evidence="7 8" key="1">
    <citation type="submission" date="2019-12" db="EMBL/GenBank/DDBJ databases">
        <authorList>
            <person name="Yang R."/>
        </authorList>
    </citation>
    <scope>NUCLEOTIDE SEQUENCE [LARGE SCALE GENOMIC DNA]</scope>
    <source>
        <strain evidence="7 8">DONG20-135</strain>
    </source>
</reference>
<dbReference type="GO" id="GO:0008483">
    <property type="term" value="F:transaminase activity"/>
    <property type="evidence" value="ECO:0007669"/>
    <property type="project" value="UniProtKB-KW"/>
</dbReference>
<evidence type="ECO:0000256" key="2">
    <source>
        <dbReference type="ARBA" id="ARBA00022898"/>
    </source>
</evidence>
<reference evidence="7 8" key="2">
    <citation type="submission" date="2020-01" db="EMBL/GenBank/DDBJ databases">
        <title>Clostridiaceae sp. nov. isolated from the gut of human by culturomics.</title>
        <authorList>
            <person name="Chang Y."/>
        </authorList>
    </citation>
    <scope>NUCLEOTIDE SEQUENCE [LARGE SCALE GENOMIC DNA]</scope>
    <source>
        <strain evidence="7 8">DONG20-135</strain>
    </source>
</reference>
<feature type="domain" description="HTH gntR-type" evidence="6">
    <location>
        <begin position="14"/>
        <end position="82"/>
    </location>
</feature>
<dbReference type="InterPro" id="IPR036388">
    <property type="entry name" value="WH-like_DNA-bd_sf"/>
</dbReference>
<gene>
    <name evidence="7" type="ORF">GSF08_09410</name>
</gene>
<dbReference type="SUPFAM" id="SSF46785">
    <property type="entry name" value="Winged helix' DNA-binding domain"/>
    <property type="match status" value="1"/>
</dbReference>
<dbReference type="EMBL" id="WUUQ01000003">
    <property type="protein sequence ID" value="MXQ74155.1"/>
    <property type="molecule type" value="Genomic_DNA"/>
</dbReference>
<keyword evidence="7" id="KW-0808">Transferase</keyword>
<keyword evidence="3" id="KW-0805">Transcription regulation</keyword>
<keyword evidence="2" id="KW-0663">Pyridoxal phosphate</keyword>
<keyword evidence="8" id="KW-1185">Reference proteome</keyword>
<accession>A0A6N8U9J8</accession>
<name>A0A6N8U9J8_9FIRM</name>
<dbReference type="GO" id="GO:0003677">
    <property type="term" value="F:DNA binding"/>
    <property type="evidence" value="ECO:0007669"/>
    <property type="project" value="UniProtKB-KW"/>
</dbReference>
<dbReference type="CDD" id="cd00609">
    <property type="entry name" value="AAT_like"/>
    <property type="match status" value="1"/>
</dbReference>
<dbReference type="PANTHER" id="PTHR46577:SF1">
    <property type="entry name" value="HTH-TYPE TRANSCRIPTIONAL REGULATORY PROTEIN GABR"/>
    <property type="match status" value="1"/>
</dbReference>
<evidence type="ECO:0000313" key="8">
    <source>
        <dbReference type="Proteomes" id="UP000434036"/>
    </source>
</evidence>
<dbReference type="SUPFAM" id="SSF53383">
    <property type="entry name" value="PLP-dependent transferases"/>
    <property type="match status" value="1"/>
</dbReference>
<dbReference type="GO" id="GO:0030170">
    <property type="term" value="F:pyridoxal phosphate binding"/>
    <property type="evidence" value="ECO:0007669"/>
    <property type="project" value="InterPro"/>
</dbReference>
<comment type="similarity">
    <text evidence="1">In the C-terminal section; belongs to the class-I pyridoxal-phosphate-dependent aminotransferase family.</text>
</comment>
<dbReference type="InterPro" id="IPR036390">
    <property type="entry name" value="WH_DNA-bd_sf"/>
</dbReference>
<keyword evidence="4" id="KW-0238">DNA-binding</keyword>
<evidence type="ECO:0000256" key="4">
    <source>
        <dbReference type="ARBA" id="ARBA00023125"/>
    </source>
</evidence>
<evidence type="ECO:0000256" key="5">
    <source>
        <dbReference type="ARBA" id="ARBA00023163"/>
    </source>
</evidence>
<dbReference type="InterPro" id="IPR004839">
    <property type="entry name" value="Aminotransferase_I/II_large"/>
</dbReference>
<keyword evidence="5" id="KW-0804">Transcription</keyword>
<dbReference type="Pfam" id="PF00392">
    <property type="entry name" value="GntR"/>
    <property type="match status" value="1"/>
</dbReference>
<dbReference type="InterPro" id="IPR000524">
    <property type="entry name" value="Tscrpt_reg_HTH_GntR"/>
</dbReference>
<dbReference type="CDD" id="cd07377">
    <property type="entry name" value="WHTH_GntR"/>
    <property type="match status" value="1"/>
</dbReference>
<dbReference type="InterPro" id="IPR015424">
    <property type="entry name" value="PyrdxlP-dep_Trfase"/>
</dbReference>
<dbReference type="RefSeq" id="WP_160625539.1">
    <property type="nucleotide sequence ID" value="NZ_WUUQ01000003.1"/>
</dbReference>
<dbReference type="PRINTS" id="PR00035">
    <property type="entry name" value="HTHGNTR"/>
</dbReference>
<sequence length="454" mass="53413">MNLTALHLMKQKQLPLYQQIYESIRKDILDGFIHPGDRLPSLRDAAEQLKVSRTSIERAYEQLQLEGFLQASPKRGYFVSVTEDDIRIRRRILTPPSKTEYRPKYDFRSLSVDVQNFDSVIWKRYMRDILEQQKTIYSYGSVEGEWELRTALQQYLYSNCGVIADIEQILIGASFQTLLSLICGMLEKSAVIGMEKNSFLKAQQIFQDYHFPVICLDFHNEAELLEQLRSNHITLFYCHSASFGETKAPISEAYRNVLLTWADQEDTWILEDNHNGEIAVRTQVHSAMQGFDRHHRILYFGSFSKLLLPSLRIAYMVIPPYFLDKFKKRRQYYNASASKIEQLALARYISDGHLERHVRRLRRQYEKKSILMEKLLQEFFSDIPYRLNRAGLCYHIFTDPAYFPRIIQECHKIDMIVKYDDTSIILSFAAVDEKTMRTAIPLLRKQFNKVIHQT</sequence>
<dbReference type="InterPro" id="IPR015421">
    <property type="entry name" value="PyrdxlP-dep_Trfase_major"/>
</dbReference>
<evidence type="ECO:0000256" key="3">
    <source>
        <dbReference type="ARBA" id="ARBA00023015"/>
    </source>
</evidence>